<gene>
    <name evidence="2" type="ORF">C1280_32075</name>
</gene>
<dbReference type="EMBL" id="CP025958">
    <property type="protein sequence ID" value="AWM41173.1"/>
    <property type="molecule type" value="Genomic_DNA"/>
</dbReference>
<dbReference type="Gene3D" id="1.10.510.10">
    <property type="entry name" value="Transferase(Phosphotransferase) domain 1"/>
    <property type="match status" value="1"/>
</dbReference>
<dbReference type="Proteomes" id="UP000245802">
    <property type="component" value="Chromosome"/>
</dbReference>
<evidence type="ECO:0008006" key="4">
    <source>
        <dbReference type="Google" id="ProtNLM"/>
    </source>
</evidence>
<evidence type="ECO:0000313" key="3">
    <source>
        <dbReference type="Proteomes" id="UP000245802"/>
    </source>
</evidence>
<accession>A0A2Z3H580</accession>
<protein>
    <recommendedName>
        <fullName evidence="4">Protein kinase domain-containing protein</fullName>
    </recommendedName>
</protein>
<evidence type="ECO:0000313" key="2">
    <source>
        <dbReference type="EMBL" id="AWM41173.1"/>
    </source>
</evidence>
<proteinExistence type="predicted"/>
<keyword evidence="3" id="KW-1185">Reference proteome</keyword>
<feature type="compositionally biased region" description="Polar residues" evidence="1">
    <location>
        <begin position="1"/>
        <end position="18"/>
    </location>
</feature>
<dbReference type="InterPro" id="IPR011009">
    <property type="entry name" value="Kinase-like_dom_sf"/>
</dbReference>
<reference evidence="2 3" key="1">
    <citation type="submission" date="2018-01" db="EMBL/GenBank/DDBJ databases">
        <title>G. obscuriglobus.</title>
        <authorList>
            <person name="Franke J."/>
            <person name="Blomberg W."/>
            <person name="Selmecki A."/>
        </authorList>
    </citation>
    <scope>NUCLEOTIDE SEQUENCE [LARGE SCALE GENOMIC DNA]</scope>
    <source>
        <strain evidence="2 3">DSM 5831</strain>
    </source>
</reference>
<evidence type="ECO:0000256" key="1">
    <source>
        <dbReference type="SAM" id="MobiDB-lite"/>
    </source>
</evidence>
<dbReference type="SUPFAM" id="SSF56112">
    <property type="entry name" value="Protein kinase-like (PK-like)"/>
    <property type="match status" value="1"/>
</dbReference>
<dbReference type="KEGG" id="gog:C1280_32075"/>
<dbReference type="RefSeq" id="WP_010047929.1">
    <property type="nucleotide sequence ID" value="NZ_CP025958.1"/>
</dbReference>
<organism evidence="2 3">
    <name type="scientific">Gemmata obscuriglobus</name>
    <dbReference type="NCBI Taxonomy" id="114"/>
    <lineage>
        <taxon>Bacteria</taxon>
        <taxon>Pseudomonadati</taxon>
        <taxon>Planctomycetota</taxon>
        <taxon>Planctomycetia</taxon>
        <taxon>Gemmatales</taxon>
        <taxon>Gemmataceae</taxon>
        <taxon>Gemmata</taxon>
    </lineage>
</organism>
<feature type="region of interest" description="Disordered" evidence="1">
    <location>
        <begin position="1"/>
        <end position="40"/>
    </location>
</feature>
<dbReference type="AlphaFoldDB" id="A0A2Z3H580"/>
<name>A0A2Z3H580_9BACT</name>
<sequence length="976" mass="106971">MASWPTQSDYKDSLQNPDTAFRDPDLRQSQAERSPMGVPRARSGAFASVYKMTGPKGVVALKLFNFPNEDRARRYKAVSDYLERTLGPKKPPCVVKFQYHTEGIRVGKAWYPTLTMAWVKGVALGEWVRQTTERKVPDVAALKRMAESWVGLVQQLQATQIAHGDLQHDNVLVVNDAPVLVDYDGMCVPALAPADPKQRLDQLEFGKPAYQHPARAAERLGADLDHFSAWVVLVALRAIAADPQLYVKYVLKTDNENLLFTPADMERPAKSQLWPDLMRSKDPEVAEWARNLRASLNKPFAQIPPFTLDPFARLRALLTVSARDWAQIETETVRLQRAGKDLPADLRGGADPVAALKELCDARVKDWPRIAAECERLPAAGRALPPDVRVTCDAARQRVAARDALKRALDERNPRAAAAAYQPALLDDWLEPQVLTAARAAAGQVALLDALKAATVNPGDGRTLVKLWSDSAPKLSGAAEARAYEAAANGWRIRIRAADAFLAACAKNPQVERELADAWQGVLTAGPPHPSLTPIHRARGENAARWWPALEKLRRVPAVASHENDAKLVAAWGDGAGLGGCGEAAPFAARVTEARARLALVEALDRAIRSAEQGGPEEAVLAAAGKLPPNYPHPHTVRVLEGSESVQLLAELRREADRPQPSDRAIATAYDRLKARNLRFAARLDKVNPGLFRRAEEAVVRRKLLDRFASIDREERRKDRQDQKWLALWGEHGKLLTGCVDREELRERLTLARDRLEKWAKVSEALKARDMFTLLARLGAPGPDLTDYPPLVARAAEVGDLLARAERVVAIRQRITTGSPLAPEDMALLREHHDAFDAGTRAAIEAQVRARLAGDARLVPAYPAYTITGKRGGLVKACWSWGGHGLIAHCVVAVDARRFLTDPAEADPYSRLNCLAENHQREGGGVTLVPPAGATHAYVTVWPVVELGWKTIYGPALNIGPVPVGSGTASPTGTRW</sequence>
<dbReference type="OrthoDB" id="243087at2"/>